<evidence type="ECO:0000256" key="7">
    <source>
        <dbReference type="ARBA" id="ARBA00048539"/>
    </source>
</evidence>
<dbReference type="SUPFAM" id="SSF56037">
    <property type="entry name" value="PheT/TilS domain"/>
    <property type="match status" value="1"/>
</dbReference>
<dbReference type="NCBIfam" id="TIGR02433">
    <property type="entry name" value="lysidine_TilS_C"/>
    <property type="match status" value="1"/>
</dbReference>
<name>A0ABS2RAL1_9BACI</name>
<dbReference type="InterPro" id="IPR015262">
    <property type="entry name" value="tRNA_Ile_lys_synt_subst-bd"/>
</dbReference>
<dbReference type="Pfam" id="PF09179">
    <property type="entry name" value="TilS"/>
    <property type="match status" value="1"/>
</dbReference>
<dbReference type="SUPFAM" id="SSF82829">
    <property type="entry name" value="MesJ substrate recognition domain-like"/>
    <property type="match status" value="1"/>
</dbReference>
<dbReference type="SUPFAM" id="SSF52402">
    <property type="entry name" value="Adenine nucleotide alpha hydrolases-like"/>
    <property type="match status" value="1"/>
</dbReference>
<dbReference type="InterPro" id="IPR012094">
    <property type="entry name" value="tRNA_Ile_lys_synt"/>
</dbReference>
<evidence type="ECO:0000256" key="1">
    <source>
        <dbReference type="ARBA" id="ARBA00004496"/>
    </source>
</evidence>
<evidence type="ECO:0000256" key="6">
    <source>
        <dbReference type="ARBA" id="ARBA00022840"/>
    </source>
</evidence>
<dbReference type="Pfam" id="PF01171">
    <property type="entry name" value="ATP_bind_3"/>
    <property type="match status" value="1"/>
</dbReference>
<proteinExistence type="inferred from homology"/>
<keyword evidence="5 8" id="KW-0547">Nucleotide-binding</keyword>
<dbReference type="Pfam" id="PF11734">
    <property type="entry name" value="TilS_C"/>
    <property type="match status" value="1"/>
</dbReference>
<evidence type="ECO:0000256" key="3">
    <source>
        <dbReference type="ARBA" id="ARBA00022598"/>
    </source>
</evidence>
<dbReference type="HAMAP" id="MF_01161">
    <property type="entry name" value="tRNA_Ile_lys_synt"/>
    <property type="match status" value="1"/>
</dbReference>
<keyword evidence="11" id="KW-1185">Reference proteome</keyword>
<comment type="catalytic activity">
    <reaction evidence="7 8">
        <text>cytidine(34) in tRNA(Ile2) + L-lysine + ATP = lysidine(34) in tRNA(Ile2) + AMP + diphosphate + H(+)</text>
        <dbReference type="Rhea" id="RHEA:43744"/>
        <dbReference type="Rhea" id="RHEA-COMP:10625"/>
        <dbReference type="Rhea" id="RHEA-COMP:10670"/>
        <dbReference type="ChEBI" id="CHEBI:15378"/>
        <dbReference type="ChEBI" id="CHEBI:30616"/>
        <dbReference type="ChEBI" id="CHEBI:32551"/>
        <dbReference type="ChEBI" id="CHEBI:33019"/>
        <dbReference type="ChEBI" id="CHEBI:82748"/>
        <dbReference type="ChEBI" id="CHEBI:83665"/>
        <dbReference type="ChEBI" id="CHEBI:456215"/>
        <dbReference type="EC" id="6.3.4.19"/>
    </reaction>
</comment>
<evidence type="ECO:0000313" key="10">
    <source>
        <dbReference type="EMBL" id="MBM7716680.1"/>
    </source>
</evidence>
<dbReference type="Gene3D" id="3.40.50.620">
    <property type="entry name" value="HUPs"/>
    <property type="match status" value="1"/>
</dbReference>
<dbReference type="InterPro" id="IPR011063">
    <property type="entry name" value="TilS/TtcA_N"/>
</dbReference>
<evidence type="ECO:0000259" key="9">
    <source>
        <dbReference type="SMART" id="SM00977"/>
    </source>
</evidence>
<dbReference type="RefSeq" id="WP_236017143.1">
    <property type="nucleotide sequence ID" value="NZ_JAFBFH010000031.1"/>
</dbReference>
<dbReference type="InterPro" id="IPR012795">
    <property type="entry name" value="tRNA_Ile_lys_synt_N"/>
</dbReference>
<dbReference type="NCBIfam" id="TIGR02432">
    <property type="entry name" value="lysidine_TilS_N"/>
    <property type="match status" value="1"/>
</dbReference>
<comment type="caution">
    <text evidence="10">The sequence shown here is derived from an EMBL/GenBank/DDBJ whole genome shotgun (WGS) entry which is preliminary data.</text>
</comment>
<dbReference type="EMBL" id="JAFBFH010000031">
    <property type="protein sequence ID" value="MBM7716680.1"/>
    <property type="molecule type" value="Genomic_DNA"/>
</dbReference>
<comment type="function">
    <text evidence="8">Ligates lysine onto the cytidine present at position 34 of the AUA codon-specific tRNA(Ile) that contains the anticodon CAU, in an ATP-dependent manner. Cytidine is converted to lysidine, thus changing the amino acid specificity of the tRNA from methionine to isoleucine.</text>
</comment>
<comment type="subcellular location">
    <subcellularLocation>
        <location evidence="1 8">Cytoplasm</location>
    </subcellularLocation>
</comment>
<sequence length="481" mass="55523">MNLNKGIGNMLEFERKTLAFIEKHGLITYGDKVCAAVSGGPDSMALLHFLVKRRNKFQIELAATHVDHMLRGKESKADLEYVRSYCEKNNIPFFSASIDIKQKMEQDRAGMQETARKYRYLFLADVMKQIQANKLAVGQHADDQMETILMRLTRGSSGKARAGIQAMRPFSPGMLIRPLLGVTKEQIEEYCIFYQLEPRRDPSNNHPDYTRNRFRLDVLPVLKRENEKAHEHFQRFSEEVLQDEKFLEELAKREMETVLKKDKREILVNIPAFLKVPLPLQRRGIHLILSYLYKKKIGLITTRHLSSIDRLLKGDHPSATLQLPLGLHIIRSYEKCRFTFDKKELPLEYHYHLHAGDKVYIPSQFTIQLDKVSGQRTQEKDDFVILDPASIQLPLMVRTRVPGDRMRLKGMNGSKKIKDIFIDEKVPLAKRDSWPIVSDAAGRILWVPGVKKSCYDLSPQMNESYYICIAKSLGGSKVHEK</sequence>
<evidence type="ECO:0000313" key="11">
    <source>
        <dbReference type="Proteomes" id="UP000823485"/>
    </source>
</evidence>
<reference evidence="10 11" key="1">
    <citation type="submission" date="2021-01" db="EMBL/GenBank/DDBJ databases">
        <title>Genomic Encyclopedia of Type Strains, Phase IV (KMG-IV): sequencing the most valuable type-strain genomes for metagenomic binning, comparative biology and taxonomic classification.</title>
        <authorList>
            <person name="Goeker M."/>
        </authorList>
    </citation>
    <scope>NUCLEOTIDE SEQUENCE [LARGE SCALE GENOMIC DNA]</scope>
    <source>
        <strain evidence="10 11">DSM 105453</strain>
    </source>
</reference>
<keyword evidence="6 8" id="KW-0067">ATP-binding</keyword>
<evidence type="ECO:0000256" key="2">
    <source>
        <dbReference type="ARBA" id="ARBA00022490"/>
    </source>
</evidence>
<keyword evidence="3 8" id="KW-0436">Ligase</keyword>
<organism evidence="10 11">
    <name type="scientific">Siminovitchia thermophila</name>
    <dbReference type="NCBI Taxonomy" id="1245522"/>
    <lineage>
        <taxon>Bacteria</taxon>
        <taxon>Bacillati</taxon>
        <taxon>Bacillota</taxon>
        <taxon>Bacilli</taxon>
        <taxon>Bacillales</taxon>
        <taxon>Bacillaceae</taxon>
        <taxon>Siminovitchia</taxon>
    </lineage>
</organism>
<protein>
    <recommendedName>
        <fullName evidence="8">tRNA(Ile)-lysidine synthase</fullName>
        <ecNumber evidence="8">6.3.4.19</ecNumber>
    </recommendedName>
    <alternativeName>
        <fullName evidence="8">tRNA(Ile)-2-lysyl-cytidine synthase</fullName>
    </alternativeName>
    <alternativeName>
        <fullName evidence="8">tRNA(Ile)-lysidine synthetase</fullName>
    </alternativeName>
</protein>
<dbReference type="EC" id="6.3.4.19" evidence="8"/>
<keyword evidence="2 8" id="KW-0963">Cytoplasm</keyword>
<dbReference type="InterPro" id="IPR012796">
    <property type="entry name" value="Lysidine-tRNA-synth_C"/>
</dbReference>
<dbReference type="Proteomes" id="UP000823485">
    <property type="component" value="Unassembled WGS sequence"/>
</dbReference>
<feature type="domain" description="Lysidine-tRNA(Ile) synthetase C-terminal" evidence="9">
    <location>
        <begin position="395"/>
        <end position="469"/>
    </location>
</feature>
<feature type="binding site" evidence="8">
    <location>
        <begin position="38"/>
        <end position="43"/>
    </location>
    <ligand>
        <name>ATP</name>
        <dbReference type="ChEBI" id="CHEBI:30616"/>
    </ligand>
</feature>
<comment type="domain">
    <text evidence="8">The N-terminal region contains the highly conserved SGGXDS motif, predicted to be a P-loop motif involved in ATP binding.</text>
</comment>
<gene>
    <name evidence="8" type="primary">tilS</name>
    <name evidence="10" type="ORF">JOC94_003701</name>
</gene>
<accession>A0ABS2RAL1</accession>
<dbReference type="SMART" id="SM00977">
    <property type="entry name" value="TilS_C"/>
    <property type="match status" value="1"/>
</dbReference>
<dbReference type="Gene3D" id="3.30.465.60">
    <property type="match status" value="1"/>
</dbReference>
<dbReference type="CDD" id="cd01992">
    <property type="entry name" value="TilS_N"/>
    <property type="match status" value="1"/>
</dbReference>
<comment type="similarity">
    <text evidence="8">Belongs to the tRNA(Ile)-lysidine synthase family.</text>
</comment>
<dbReference type="PANTHER" id="PTHR43033">
    <property type="entry name" value="TRNA(ILE)-LYSIDINE SYNTHASE-RELATED"/>
    <property type="match status" value="1"/>
</dbReference>
<dbReference type="PANTHER" id="PTHR43033:SF1">
    <property type="entry name" value="TRNA(ILE)-LYSIDINE SYNTHASE-RELATED"/>
    <property type="match status" value="1"/>
</dbReference>
<evidence type="ECO:0000256" key="5">
    <source>
        <dbReference type="ARBA" id="ARBA00022741"/>
    </source>
</evidence>
<evidence type="ECO:0000256" key="8">
    <source>
        <dbReference type="HAMAP-Rule" id="MF_01161"/>
    </source>
</evidence>
<dbReference type="GO" id="GO:0032267">
    <property type="term" value="F:tRNA(Ile)-lysidine synthase activity"/>
    <property type="evidence" value="ECO:0007669"/>
    <property type="project" value="UniProtKB-EC"/>
</dbReference>
<evidence type="ECO:0000256" key="4">
    <source>
        <dbReference type="ARBA" id="ARBA00022694"/>
    </source>
</evidence>
<keyword evidence="4 8" id="KW-0819">tRNA processing</keyword>
<dbReference type="InterPro" id="IPR014729">
    <property type="entry name" value="Rossmann-like_a/b/a_fold"/>
</dbReference>